<dbReference type="InterPro" id="IPR001296">
    <property type="entry name" value="Glyco_trans_1"/>
</dbReference>
<keyword evidence="2" id="KW-0012">Acyltransferase</keyword>
<evidence type="ECO:0000313" key="2">
    <source>
        <dbReference type="EMBL" id="MDX8492003.1"/>
    </source>
</evidence>
<dbReference type="Pfam" id="PF00534">
    <property type="entry name" value="Glycos_transf_1"/>
    <property type="match status" value="1"/>
</dbReference>
<gene>
    <name evidence="2" type="ORF">RFN29_10455</name>
</gene>
<dbReference type="GO" id="GO:0016757">
    <property type="term" value="F:glycosyltransferase activity"/>
    <property type="evidence" value="ECO:0007669"/>
    <property type="project" value="UniProtKB-KW"/>
</dbReference>
<name>A0ABU4YYX1_9HYPH</name>
<dbReference type="EMBL" id="JAVIJC010000008">
    <property type="protein sequence ID" value="MDX8492003.1"/>
    <property type="molecule type" value="Genomic_DNA"/>
</dbReference>
<evidence type="ECO:0000313" key="3">
    <source>
        <dbReference type="Proteomes" id="UP001271249"/>
    </source>
</evidence>
<dbReference type="PANTHER" id="PTHR12526">
    <property type="entry name" value="GLYCOSYLTRANSFERASE"/>
    <property type="match status" value="1"/>
</dbReference>
<dbReference type="Proteomes" id="UP001271249">
    <property type="component" value="Unassembled WGS sequence"/>
</dbReference>
<keyword evidence="2" id="KW-0328">Glycosyltransferase</keyword>
<dbReference type="SUPFAM" id="SSF53756">
    <property type="entry name" value="UDP-Glycosyltransferase/glycogen phosphorylase"/>
    <property type="match status" value="1"/>
</dbReference>
<organism evidence="2 3">
    <name type="scientific">Mesorhizobium captivum</name>
    <dbReference type="NCBI Taxonomy" id="3072319"/>
    <lineage>
        <taxon>Bacteria</taxon>
        <taxon>Pseudomonadati</taxon>
        <taxon>Pseudomonadota</taxon>
        <taxon>Alphaproteobacteria</taxon>
        <taxon>Hyphomicrobiales</taxon>
        <taxon>Phyllobacteriaceae</taxon>
        <taxon>Mesorhizobium</taxon>
    </lineage>
</organism>
<dbReference type="EC" id="2.4.-.-" evidence="2"/>
<feature type="domain" description="Glycosyl transferase family 1" evidence="1">
    <location>
        <begin position="143"/>
        <end position="283"/>
    </location>
</feature>
<reference evidence="2 3" key="1">
    <citation type="submission" date="2023-08" db="EMBL/GenBank/DDBJ databases">
        <title>Implementing the SeqCode for naming new Mesorhizobium species isolated from Vachellia karroo root nodules.</title>
        <authorList>
            <person name="Van Lill M."/>
        </authorList>
    </citation>
    <scope>NUCLEOTIDE SEQUENCE [LARGE SCALE GENOMIC DNA]</scope>
    <source>
        <strain evidence="2 3">VK22B</strain>
    </source>
</reference>
<dbReference type="PANTHER" id="PTHR12526:SF595">
    <property type="entry name" value="BLL5217 PROTEIN"/>
    <property type="match status" value="1"/>
</dbReference>
<evidence type="ECO:0000259" key="1">
    <source>
        <dbReference type="Pfam" id="PF00534"/>
    </source>
</evidence>
<dbReference type="Gene3D" id="3.40.50.2000">
    <property type="entry name" value="Glycogen Phosphorylase B"/>
    <property type="match status" value="2"/>
</dbReference>
<sequence length="323" mass="35774">MALRNAIDAGMLITLATKGVIPCKGYGGIERQVDWLATELVKQGHRVVLVAGPGSSHPLCEVRHAVDDAECRAAIPRDTQIVHLHAWKVEVPFPTLNTERGHLPDYPRPQPNWSFISARHAQLHGRKTFVYNGFPVDDYRPAKSKNDRLLFMAAIARAGKGLNRAVDLARKFDFALDIAGGSRWKLLGRSQTRREGVFFKSLSRRYRFDGVVDGEEKLRLLGQSKAFLNPIAWEEPFGNAPVEAMLCGTPVLTTAYGALPETVDADTGRFFESDGEFARGFAEIADLCAHKCRESAADRFPIAKTAKAYLELYARILDGEALP</sequence>
<protein>
    <submittedName>
        <fullName evidence="2">Glycosyltransferase</fullName>
        <ecNumber evidence="2">2.4.-.-</ecNumber>
    </submittedName>
</protein>
<dbReference type="GO" id="GO:0016746">
    <property type="term" value="F:acyltransferase activity"/>
    <property type="evidence" value="ECO:0007669"/>
    <property type="project" value="UniProtKB-KW"/>
</dbReference>
<comment type="caution">
    <text evidence="2">The sequence shown here is derived from an EMBL/GenBank/DDBJ whole genome shotgun (WGS) entry which is preliminary data.</text>
</comment>
<accession>A0ABU4YYX1</accession>
<proteinExistence type="predicted"/>
<keyword evidence="3" id="KW-1185">Reference proteome</keyword>
<dbReference type="RefSeq" id="WP_320226023.1">
    <property type="nucleotide sequence ID" value="NZ_JAVIJC010000008.1"/>
</dbReference>
<keyword evidence="2" id="KW-0808">Transferase</keyword>